<dbReference type="Pfam" id="PF25564">
    <property type="entry name" value="DUF7933"/>
    <property type="match status" value="1"/>
</dbReference>
<dbReference type="eggNOG" id="COG1361">
    <property type="taxonomic scope" value="Bacteria"/>
</dbReference>
<comment type="caution">
    <text evidence="3">The sequence shown here is derived from an EMBL/GenBank/DDBJ whole genome shotgun (WGS) entry which is preliminary data.</text>
</comment>
<gene>
    <name evidence="3" type="ORF">B4N89_36455</name>
</gene>
<proteinExistence type="predicted"/>
<feature type="domain" description="DUF7933" evidence="2">
    <location>
        <begin position="264"/>
        <end position="373"/>
    </location>
</feature>
<keyword evidence="1" id="KW-0732">Signal</keyword>
<evidence type="ECO:0000313" key="3">
    <source>
        <dbReference type="EMBL" id="OPC77779.1"/>
    </source>
</evidence>
<evidence type="ECO:0000256" key="1">
    <source>
        <dbReference type="SAM" id="SignalP"/>
    </source>
</evidence>
<evidence type="ECO:0000313" key="4">
    <source>
        <dbReference type="Proteomes" id="UP000190037"/>
    </source>
</evidence>
<reference evidence="3 4" key="1">
    <citation type="submission" date="2017-03" db="EMBL/GenBank/DDBJ databases">
        <title>Draft genome sequence of Streptomyces scabrisporus NF3, endophyte isolated from Amphipterygium adstringens.</title>
        <authorList>
            <person name="Vazquez M."/>
            <person name="Ceapa C.D."/>
            <person name="Rodriguez Luna D."/>
            <person name="Sanchez Esquivel S."/>
        </authorList>
    </citation>
    <scope>NUCLEOTIDE SEQUENCE [LARGE SCALE GENOMIC DNA]</scope>
    <source>
        <strain evidence="3 4">NF3</strain>
    </source>
</reference>
<dbReference type="AlphaFoldDB" id="A0A1T3NLL4"/>
<feature type="chain" id="PRO_5013024233" description="DUF7933 domain-containing protein" evidence="1">
    <location>
        <begin position="39"/>
        <end position="573"/>
    </location>
</feature>
<dbReference type="NCBIfam" id="NF040603">
    <property type="entry name" value="choice_anch_P"/>
    <property type="match status" value="1"/>
</dbReference>
<dbReference type="OrthoDB" id="134475at2"/>
<sequence length="573" mass="56980">MSTMRRRRRTGRLTGVGISIAVAVAGLTAPLAAGTAQAAPGTPGVPQAPAAIFAEGFENGQGATPTLLTNYTGGPPVGETYTADPAWLTACNGWITSPAASTTPPVGSGCVPGDWAQVKNLAGVLGQWSGGSSTTNHAVTAYTAGNPGAGKVQLETVTPIPLPAGRRFIAFSVDVAEVNCFANHSKFSFYLLDGNVATPAFTRPIEACVDATTTIGGAKVGTFVSNGAVLFSGDRAGIRLVNEQPSGTGNDVAFDNVRLVDASPQVDIGFAPTPVLTGGTSTLTFTITNTNELGAKPGWSFSDTLPAGLKATGVTTTTCDAGSVVAPAGGGTVDVSGNLIAGQGSCTAQVQVTSAARETYTNCAAAFTNVVGVSLPGCASVVFDTMRFDAHAYGAALKSPLGGIGPIAASDVTCSNVAAVDTDNVATVSLGTVGNAGVVTTRAEGTIDANGLQRANARAETAGVNLLGGLVTADVVEAVATVQGDANGGATPSGSVTLANLRVAGVPVVNPNVNVDITIPLVATVRVNEQVVDPGGRGITVNALRITLLSGVSVVVSHARVALTLPGATCPTV</sequence>
<dbReference type="InterPro" id="IPR057693">
    <property type="entry name" value="DUF7933"/>
</dbReference>
<keyword evidence="4" id="KW-1185">Reference proteome</keyword>
<dbReference type="EMBL" id="MWQN01000003">
    <property type="protein sequence ID" value="OPC77779.1"/>
    <property type="molecule type" value="Genomic_DNA"/>
</dbReference>
<dbReference type="Proteomes" id="UP000190037">
    <property type="component" value="Unassembled WGS sequence"/>
</dbReference>
<accession>A0A1T3NLL4</accession>
<dbReference type="RefSeq" id="WP_078980871.1">
    <property type="nucleotide sequence ID" value="NZ_MWQN01000003.1"/>
</dbReference>
<evidence type="ECO:0000259" key="2">
    <source>
        <dbReference type="Pfam" id="PF25564"/>
    </source>
</evidence>
<dbReference type="STRING" id="159449.B4N89_36455"/>
<organism evidence="3 4">
    <name type="scientific">Embleya scabrispora</name>
    <dbReference type="NCBI Taxonomy" id="159449"/>
    <lineage>
        <taxon>Bacteria</taxon>
        <taxon>Bacillati</taxon>
        <taxon>Actinomycetota</taxon>
        <taxon>Actinomycetes</taxon>
        <taxon>Kitasatosporales</taxon>
        <taxon>Streptomycetaceae</taxon>
        <taxon>Embleya</taxon>
    </lineage>
</organism>
<name>A0A1T3NLL4_9ACTN</name>
<protein>
    <recommendedName>
        <fullName evidence="2">DUF7933 domain-containing protein</fullName>
    </recommendedName>
</protein>
<feature type="signal peptide" evidence="1">
    <location>
        <begin position="1"/>
        <end position="38"/>
    </location>
</feature>